<dbReference type="Pfam" id="PF00890">
    <property type="entry name" value="FAD_binding_2"/>
    <property type="match status" value="1"/>
</dbReference>
<dbReference type="RefSeq" id="WP_068691716.1">
    <property type="nucleotide sequence ID" value="NZ_CP063196.1"/>
</dbReference>
<dbReference type="InterPro" id="IPR036188">
    <property type="entry name" value="FAD/NAD-bd_sf"/>
</dbReference>
<dbReference type="PRINTS" id="PR00469">
    <property type="entry name" value="PNDRDTASEII"/>
</dbReference>
<dbReference type="PANTHER" id="PTHR43400:SF10">
    <property type="entry name" value="3-OXOSTEROID 1-DEHYDROGENASE"/>
    <property type="match status" value="1"/>
</dbReference>
<accession>A0A399G3V5</accession>
<evidence type="ECO:0000259" key="5">
    <source>
        <dbReference type="Pfam" id="PF00890"/>
    </source>
</evidence>
<comment type="cofactor">
    <cofactor evidence="1">
        <name>FAD</name>
        <dbReference type="ChEBI" id="CHEBI:57692"/>
    </cofactor>
</comment>
<name>A0A399G3V5_9ACTN</name>
<dbReference type="SUPFAM" id="SSF51905">
    <property type="entry name" value="FAD/NAD(P)-binding domain"/>
    <property type="match status" value="1"/>
</dbReference>
<evidence type="ECO:0000256" key="2">
    <source>
        <dbReference type="ARBA" id="ARBA00022630"/>
    </source>
</evidence>
<dbReference type="AlphaFoldDB" id="A0A399G3V5"/>
<organism evidence="6 7">
    <name type="scientific">Thermobifida halotolerans</name>
    <dbReference type="NCBI Taxonomy" id="483545"/>
    <lineage>
        <taxon>Bacteria</taxon>
        <taxon>Bacillati</taxon>
        <taxon>Actinomycetota</taxon>
        <taxon>Actinomycetes</taxon>
        <taxon>Streptosporangiales</taxon>
        <taxon>Nocardiopsidaceae</taxon>
        <taxon>Thermobifida</taxon>
    </lineage>
</organism>
<evidence type="ECO:0000256" key="1">
    <source>
        <dbReference type="ARBA" id="ARBA00001974"/>
    </source>
</evidence>
<gene>
    <name evidence="6" type="ORF">NI17_008940</name>
</gene>
<protein>
    <submittedName>
        <fullName evidence="6">FAD-dependent oxidoreductase</fullName>
    </submittedName>
</protein>
<keyword evidence="7" id="KW-1185">Reference proteome</keyword>
<dbReference type="Proteomes" id="UP000265719">
    <property type="component" value="Chromosome"/>
</dbReference>
<evidence type="ECO:0000313" key="7">
    <source>
        <dbReference type="Proteomes" id="UP000265719"/>
    </source>
</evidence>
<dbReference type="InterPro" id="IPR027477">
    <property type="entry name" value="Succ_DH/fumarate_Rdtase_cat_sf"/>
</dbReference>
<keyword evidence="3" id="KW-0274">FAD</keyword>
<dbReference type="InterPro" id="IPR050315">
    <property type="entry name" value="FAD-oxidoreductase_2"/>
</dbReference>
<evidence type="ECO:0000256" key="4">
    <source>
        <dbReference type="ARBA" id="ARBA00023002"/>
    </source>
</evidence>
<keyword evidence="4" id="KW-0560">Oxidoreductase</keyword>
<dbReference type="PANTHER" id="PTHR43400">
    <property type="entry name" value="FUMARATE REDUCTASE"/>
    <property type="match status" value="1"/>
</dbReference>
<proteinExistence type="predicted"/>
<dbReference type="OrthoDB" id="9813348at2"/>
<evidence type="ECO:0000313" key="6">
    <source>
        <dbReference type="EMBL" id="UOE21243.1"/>
    </source>
</evidence>
<sequence length="546" mass="59286">MTEEFDVIVLGTGAAGLTAAVTAARGGARVGLFEKSHEVGGTAAWSGGHVWIPCNPHQAAIGVTDSEDEAFTYIMSLSRDLLEERLVRAYLKAGPEMVEFLDRQAGTEFYAVPDFPDYHPEHPGGKPGGGRTIECPLFPFDELGEWQDRVTHTPYYSSEHLTMSETPLGAAVPRVPSKEELARRAVRDERGRGQALIGRLLKALLDAGVEPRVQHRARELVVEDGRVVGVRFDTPDGSREVRAERGVVLATGGFEWNEEYKRAFLRGPLTHPVSMPTNTGDGLYMAMKAGAMLGNMREAWWIPAADLPEGINPMNRAMITADRTRPRSIMVNRRGRRFTNEAANYNAFGGAFHVEDVSAFDYANLPSWLVFDQGYLRAYGTVGPHPAGEEPPSWLKGHPTLEALAEDIGLPAEELVATVRRWNDHVAHGVDPDFHRGHSAHDRWWGDPAYKGDVRGTLGPIDDPPYYAIKVVSGGLGTKGGPRVDTHARVLDLDGDAIEGLYAAGNVMASPFGMTYGGAGGTLGPAMVFAYLAARHLTGAATADDR</sequence>
<dbReference type="GO" id="GO:0008202">
    <property type="term" value="P:steroid metabolic process"/>
    <property type="evidence" value="ECO:0007669"/>
    <property type="project" value="UniProtKB-ARBA"/>
</dbReference>
<feature type="domain" description="FAD-dependent oxidoreductase 2 FAD-binding" evidence="5">
    <location>
        <begin position="6"/>
        <end position="523"/>
    </location>
</feature>
<reference evidence="6" key="1">
    <citation type="submission" date="2020-10" db="EMBL/GenBank/DDBJ databases">
        <title>De novo genome project of the cellulose decomposer Thermobifida halotolerans type strain.</title>
        <authorList>
            <person name="Nagy I."/>
            <person name="Horvath B."/>
            <person name="Kukolya J."/>
            <person name="Nagy I."/>
            <person name="Orsini M."/>
        </authorList>
    </citation>
    <scope>NUCLEOTIDE SEQUENCE</scope>
    <source>
        <strain evidence="6">DSM 44931</strain>
    </source>
</reference>
<dbReference type="SUPFAM" id="SSF56425">
    <property type="entry name" value="Succinate dehydrogenase/fumarate reductase flavoprotein, catalytic domain"/>
    <property type="match status" value="1"/>
</dbReference>
<evidence type="ECO:0000256" key="3">
    <source>
        <dbReference type="ARBA" id="ARBA00022827"/>
    </source>
</evidence>
<dbReference type="EMBL" id="CP063196">
    <property type="protein sequence ID" value="UOE21243.1"/>
    <property type="molecule type" value="Genomic_DNA"/>
</dbReference>
<dbReference type="KEGG" id="thao:NI17_008940"/>
<dbReference type="InterPro" id="IPR003953">
    <property type="entry name" value="FAD-dep_OxRdtase_2_FAD-bd"/>
</dbReference>
<dbReference type="Gene3D" id="3.50.50.60">
    <property type="entry name" value="FAD/NAD(P)-binding domain"/>
    <property type="match status" value="2"/>
</dbReference>
<dbReference type="GO" id="GO:0033765">
    <property type="term" value="F:steroid dehydrogenase activity, acting on the CH-CH group of donors"/>
    <property type="evidence" value="ECO:0007669"/>
    <property type="project" value="UniProtKB-ARBA"/>
</dbReference>
<keyword evidence="2" id="KW-0285">Flavoprotein</keyword>